<dbReference type="PRINTS" id="PR00031">
    <property type="entry name" value="HTHREPRESSR"/>
</dbReference>
<comment type="similarity">
    <text evidence="7 10">Belongs to the HD-ZIP homeobox family. Class I subfamily.</text>
</comment>
<dbReference type="InterPro" id="IPR003106">
    <property type="entry name" value="Leu_zip_homeo"/>
</dbReference>
<feature type="domain" description="Homeobox" evidence="13">
    <location>
        <begin position="91"/>
        <end position="151"/>
    </location>
</feature>
<accession>A0AAD3SSN3</accession>
<keyword evidence="11" id="KW-0175">Coiled coil</keyword>
<dbReference type="InterPro" id="IPR017970">
    <property type="entry name" value="Homeobox_CS"/>
</dbReference>
<keyword evidence="15" id="KW-1185">Reference proteome</keyword>
<evidence type="ECO:0000256" key="4">
    <source>
        <dbReference type="ARBA" id="ARBA00023155"/>
    </source>
</evidence>
<evidence type="ECO:0000256" key="3">
    <source>
        <dbReference type="ARBA" id="ARBA00023125"/>
    </source>
</evidence>
<keyword evidence="5 10" id="KW-0804">Transcription</keyword>
<evidence type="ECO:0000256" key="6">
    <source>
        <dbReference type="ARBA" id="ARBA00023242"/>
    </source>
</evidence>
<dbReference type="InterPro" id="IPR000047">
    <property type="entry name" value="HTH_motif"/>
</dbReference>
<evidence type="ECO:0000256" key="7">
    <source>
        <dbReference type="ARBA" id="ARBA00025748"/>
    </source>
</evidence>
<evidence type="ECO:0000259" key="13">
    <source>
        <dbReference type="PROSITE" id="PS50071"/>
    </source>
</evidence>
<keyword evidence="3 8" id="KW-0238">DNA-binding</keyword>
<evidence type="ECO:0000313" key="15">
    <source>
        <dbReference type="Proteomes" id="UP001279734"/>
    </source>
</evidence>
<dbReference type="GO" id="GO:0000981">
    <property type="term" value="F:DNA-binding transcription factor activity, RNA polymerase II-specific"/>
    <property type="evidence" value="ECO:0007669"/>
    <property type="project" value="UniProtKB-UniRule"/>
</dbReference>
<organism evidence="14 15">
    <name type="scientific">Nepenthes gracilis</name>
    <name type="common">Slender pitcher plant</name>
    <dbReference type="NCBI Taxonomy" id="150966"/>
    <lineage>
        <taxon>Eukaryota</taxon>
        <taxon>Viridiplantae</taxon>
        <taxon>Streptophyta</taxon>
        <taxon>Embryophyta</taxon>
        <taxon>Tracheophyta</taxon>
        <taxon>Spermatophyta</taxon>
        <taxon>Magnoliopsida</taxon>
        <taxon>eudicotyledons</taxon>
        <taxon>Gunneridae</taxon>
        <taxon>Pentapetalae</taxon>
        <taxon>Caryophyllales</taxon>
        <taxon>Nepenthaceae</taxon>
        <taxon>Nepenthes</taxon>
    </lineage>
</organism>
<evidence type="ECO:0000256" key="1">
    <source>
        <dbReference type="ARBA" id="ARBA00004123"/>
    </source>
</evidence>
<dbReference type="PROSITE" id="PS00027">
    <property type="entry name" value="HOMEOBOX_1"/>
    <property type="match status" value="1"/>
</dbReference>
<protein>
    <recommendedName>
        <fullName evidence="10">Homeobox-leucine zipper protein</fullName>
    </recommendedName>
    <alternativeName>
        <fullName evidence="10">HD-ZIP protein</fullName>
    </alternativeName>
    <alternativeName>
        <fullName evidence="10">Homeodomain transcription factor</fullName>
    </alternativeName>
</protein>
<evidence type="ECO:0000256" key="8">
    <source>
        <dbReference type="PROSITE-ProRule" id="PRU00108"/>
    </source>
</evidence>
<dbReference type="Pfam" id="PF02183">
    <property type="entry name" value="HALZ"/>
    <property type="match status" value="1"/>
</dbReference>
<dbReference type="SMART" id="SM00389">
    <property type="entry name" value="HOX"/>
    <property type="match status" value="1"/>
</dbReference>
<dbReference type="Pfam" id="PF00046">
    <property type="entry name" value="Homeodomain"/>
    <property type="match status" value="1"/>
</dbReference>
<feature type="DNA-binding region" description="Homeobox" evidence="8">
    <location>
        <begin position="93"/>
        <end position="152"/>
    </location>
</feature>
<dbReference type="InterPro" id="IPR009057">
    <property type="entry name" value="Homeodomain-like_sf"/>
</dbReference>
<dbReference type="PANTHER" id="PTHR24326:SF606">
    <property type="entry name" value="HOMEOBOX-LEUCINE ZIPPER PROTEIN ATHB-54"/>
    <property type="match status" value="1"/>
</dbReference>
<comment type="caution">
    <text evidence="14">The sequence shown here is derived from an EMBL/GenBank/DDBJ whole genome shotgun (WGS) entry which is preliminary data.</text>
</comment>
<dbReference type="CDD" id="cd00086">
    <property type="entry name" value="homeodomain"/>
    <property type="match status" value="1"/>
</dbReference>
<comment type="subcellular location">
    <subcellularLocation>
        <location evidence="1 8 9">Nucleus</location>
    </subcellularLocation>
</comment>
<dbReference type="GO" id="GO:0005634">
    <property type="term" value="C:nucleus"/>
    <property type="evidence" value="ECO:0007669"/>
    <property type="project" value="UniProtKB-SubCell"/>
</dbReference>
<dbReference type="PROSITE" id="PS50071">
    <property type="entry name" value="HOMEOBOX_2"/>
    <property type="match status" value="1"/>
</dbReference>
<evidence type="ECO:0000256" key="5">
    <source>
        <dbReference type="ARBA" id="ARBA00023163"/>
    </source>
</evidence>
<comment type="function">
    <text evidence="10">Transcription factor.</text>
</comment>
<evidence type="ECO:0000256" key="12">
    <source>
        <dbReference type="SAM" id="MobiDB-lite"/>
    </source>
</evidence>
<keyword evidence="2 10" id="KW-0805">Transcription regulation</keyword>
<evidence type="ECO:0000256" key="11">
    <source>
        <dbReference type="SAM" id="Coils"/>
    </source>
</evidence>
<dbReference type="PANTHER" id="PTHR24326">
    <property type="entry name" value="HOMEOBOX-LEUCINE ZIPPER PROTEIN"/>
    <property type="match status" value="1"/>
</dbReference>
<dbReference type="SUPFAM" id="SSF46689">
    <property type="entry name" value="Homeodomain-like"/>
    <property type="match status" value="1"/>
</dbReference>
<evidence type="ECO:0000313" key="14">
    <source>
        <dbReference type="EMBL" id="GMH16838.1"/>
    </source>
</evidence>
<dbReference type="GO" id="GO:0000976">
    <property type="term" value="F:transcription cis-regulatory region binding"/>
    <property type="evidence" value="ECO:0007669"/>
    <property type="project" value="UniProtKB-ARBA"/>
</dbReference>
<dbReference type="GO" id="GO:0045893">
    <property type="term" value="P:positive regulation of DNA-templated transcription"/>
    <property type="evidence" value="ECO:0007669"/>
    <property type="project" value="TreeGrafter"/>
</dbReference>
<keyword evidence="4 8" id="KW-0371">Homeobox</keyword>
<reference evidence="14" key="1">
    <citation type="submission" date="2023-05" db="EMBL/GenBank/DDBJ databases">
        <title>Nepenthes gracilis genome sequencing.</title>
        <authorList>
            <person name="Fukushima K."/>
        </authorList>
    </citation>
    <scope>NUCLEOTIDE SEQUENCE</scope>
    <source>
        <strain evidence="14">SING2019-196</strain>
    </source>
</reference>
<gene>
    <name evidence="14" type="ORF">Nepgr_018679</name>
</gene>
<feature type="coiled-coil region" evidence="11">
    <location>
        <begin position="143"/>
        <end position="198"/>
    </location>
</feature>
<feature type="region of interest" description="Disordered" evidence="12">
    <location>
        <begin position="254"/>
        <end position="275"/>
    </location>
</feature>
<sequence length="309" mass="34852">MAGSSSSGGGGGGHLYGCGASNMKNLFLTQTLPCSSQPLEAFVISGSSSSLMGSSSMVYFEDVCGVKRTDRFFFSTSDVEENGNEDLDYHFHQCKKKSRLAAEQVQFLERSYEVENKLEPERKIQIAKDLGLQPRQVAIWFQNRRARCKTKQLEKDFESLQASYNSLEADYENLLKEKEKLKAEVLHLTSKLQHHKEKEQEDLDLYNMNIQSETPGHLALHAALKHEDLSSANSDVFDSDSPCHIEFGQHSFTEPGDSSYVFEPEQSDLSQGEEDDLSKSLLSSSYIFPANSCYFGFHVEDHTSWFQSY</sequence>
<dbReference type="FunFam" id="1.10.10.60:FF:000144">
    <property type="entry name" value="homeobox-leucine zipper protein ATHB-6-like"/>
    <property type="match status" value="1"/>
</dbReference>
<keyword evidence="6 8" id="KW-0539">Nucleus</keyword>
<dbReference type="InterPro" id="IPR001356">
    <property type="entry name" value="HD"/>
</dbReference>
<proteinExistence type="inferred from homology"/>
<dbReference type="AlphaFoldDB" id="A0AAD3SSN3"/>
<dbReference type="EMBL" id="BSYO01000017">
    <property type="protein sequence ID" value="GMH16838.1"/>
    <property type="molecule type" value="Genomic_DNA"/>
</dbReference>
<evidence type="ECO:0000256" key="2">
    <source>
        <dbReference type="ARBA" id="ARBA00023015"/>
    </source>
</evidence>
<evidence type="ECO:0000256" key="10">
    <source>
        <dbReference type="RuleBase" id="RU369038"/>
    </source>
</evidence>
<evidence type="ECO:0000256" key="9">
    <source>
        <dbReference type="RuleBase" id="RU000682"/>
    </source>
</evidence>
<dbReference type="Gene3D" id="1.10.10.60">
    <property type="entry name" value="Homeodomain-like"/>
    <property type="match status" value="1"/>
</dbReference>
<dbReference type="Proteomes" id="UP001279734">
    <property type="component" value="Unassembled WGS sequence"/>
</dbReference>
<name>A0AAD3SSN3_NEPGR</name>
<dbReference type="InterPro" id="IPR045224">
    <property type="entry name" value="HDZip_class_I_plant"/>
</dbReference>